<feature type="region of interest" description="Disordered" evidence="15">
    <location>
        <begin position="306"/>
        <end position="329"/>
    </location>
</feature>
<keyword evidence="9" id="KW-0547">Nucleotide-binding</keyword>
<evidence type="ECO:0000259" key="16">
    <source>
        <dbReference type="Pfam" id="PF00391"/>
    </source>
</evidence>
<dbReference type="Gene3D" id="3.30.470.20">
    <property type="entry name" value="ATP-grasp fold, B domain"/>
    <property type="match status" value="1"/>
</dbReference>
<comment type="pathway">
    <text evidence="3">Carbohydrate biosynthesis; gluconeogenesis.</text>
</comment>
<dbReference type="Gene3D" id="3.50.30.10">
    <property type="entry name" value="Phosphohistidine domain"/>
    <property type="match status" value="1"/>
</dbReference>
<evidence type="ECO:0000256" key="1">
    <source>
        <dbReference type="ARBA" id="ARBA00001946"/>
    </source>
</evidence>
<dbReference type="STRING" id="617002.SAMN05660653_01616"/>
<name>A0A1G6CLM5_9BACT</name>
<dbReference type="InterPro" id="IPR002192">
    <property type="entry name" value="PPDK_AMP/ATP-bd"/>
</dbReference>
<gene>
    <name evidence="18" type="ORF">SAMN05660653_01616</name>
</gene>
<dbReference type="GO" id="GO:0008986">
    <property type="term" value="F:pyruvate, water dikinase activity"/>
    <property type="evidence" value="ECO:0007669"/>
    <property type="project" value="UniProtKB-EC"/>
</dbReference>
<keyword evidence="18" id="KW-0670">Pyruvate</keyword>
<evidence type="ECO:0000256" key="10">
    <source>
        <dbReference type="ARBA" id="ARBA00022777"/>
    </source>
</evidence>
<dbReference type="InterPro" id="IPR036637">
    <property type="entry name" value="Phosphohistidine_dom_sf"/>
</dbReference>
<dbReference type="Gene3D" id="3.30.1490.20">
    <property type="entry name" value="ATP-grasp fold, A domain"/>
    <property type="match status" value="1"/>
</dbReference>
<dbReference type="SUPFAM" id="SSF52009">
    <property type="entry name" value="Phosphohistidine domain"/>
    <property type="match status" value="1"/>
</dbReference>
<dbReference type="AlphaFoldDB" id="A0A1G6CLM5"/>
<dbReference type="Gene3D" id="2.60.120.560">
    <property type="entry name" value="Exo-inulinase, domain 1"/>
    <property type="match status" value="1"/>
</dbReference>
<dbReference type="UniPathway" id="UPA00138"/>
<evidence type="ECO:0000256" key="7">
    <source>
        <dbReference type="ARBA" id="ARBA00022679"/>
    </source>
</evidence>
<keyword evidence="12" id="KW-0460">Magnesium</keyword>
<comment type="cofactor">
    <cofactor evidence="1">
        <name>Mg(2+)</name>
        <dbReference type="ChEBI" id="CHEBI:18420"/>
    </cofactor>
</comment>
<feature type="compositionally biased region" description="Basic and acidic residues" evidence="15">
    <location>
        <begin position="310"/>
        <end position="321"/>
    </location>
</feature>
<dbReference type="GO" id="GO:0006094">
    <property type="term" value="P:gluconeogenesis"/>
    <property type="evidence" value="ECO:0007669"/>
    <property type="project" value="UniProtKB-UniPathway"/>
</dbReference>
<dbReference type="RefSeq" id="WP_092119786.1">
    <property type="nucleotide sequence ID" value="NZ_FMXO01000008.1"/>
</dbReference>
<evidence type="ECO:0000256" key="5">
    <source>
        <dbReference type="ARBA" id="ARBA00011996"/>
    </source>
</evidence>
<dbReference type="InterPro" id="IPR008279">
    <property type="entry name" value="PEP-util_enz_mobile_dom"/>
</dbReference>
<dbReference type="EMBL" id="FMXO01000008">
    <property type="protein sequence ID" value="SDB33685.1"/>
    <property type="molecule type" value="Genomic_DNA"/>
</dbReference>
<dbReference type="PANTHER" id="PTHR43030">
    <property type="entry name" value="PHOSPHOENOLPYRUVATE SYNTHASE"/>
    <property type="match status" value="1"/>
</dbReference>
<evidence type="ECO:0000259" key="17">
    <source>
        <dbReference type="Pfam" id="PF01326"/>
    </source>
</evidence>
<feature type="domain" description="Pyruvate phosphate dikinase AMP/ATP-binding" evidence="17">
    <location>
        <begin position="126"/>
        <end position="451"/>
    </location>
</feature>
<accession>A0A1G6CLM5</accession>
<evidence type="ECO:0000256" key="6">
    <source>
        <dbReference type="ARBA" id="ARBA00021623"/>
    </source>
</evidence>
<keyword evidence="11" id="KW-0067">ATP-binding</keyword>
<evidence type="ECO:0000256" key="13">
    <source>
        <dbReference type="ARBA" id="ARBA00033470"/>
    </source>
</evidence>
<dbReference type="PANTHER" id="PTHR43030:SF1">
    <property type="entry name" value="PHOSPHOENOLPYRUVATE SYNTHASE"/>
    <property type="match status" value="1"/>
</dbReference>
<evidence type="ECO:0000313" key="18">
    <source>
        <dbReference type="EMBL" id="SDB33685.1"/>
    </source>
</evidence>
<evidence type="ECO:0000256" key="12">
    <source>
        <dbReference type="ARBA" id="ARBA00022842"/>
    </source>
</evidence>
<comment type="similarity">
    <text evidence="4">Belongs to the PEP-utilizing enzyme family.</text>
</comment>
<keyword evidence="7" id="KW-0808">Transferase</keyword>
<sequence>MAARRKSCRPLADPASDHARSYDLFKEFLAHNSDALEAMAEVDQAYRGGWSLRPVDVHEYLGRLLISVKAMVSSMEALGGDKYAPLRQLVERIGREVLVELQPLAARRKELVLPLRAVTSEMISFTGAKAANLGIMASQLDIPVPAGFVVTAEAFRLFMRENQLQERIREALDGLDPDAAGALEDVSRNLRQTILEAEVPRSLAEEIEDACRDLEKRQGGRLLAAVRSSAVGEDGRISFAGQYVSVLGVDRKNILADYRQVLAGKYSPRAIAYRLHNQLGDDETPMCALIMAMVDARAGGVAYSVNPAGEQREQSGAKDSTESDGADASDPDVVMIFAVPGLGETLVSGVNSPDVYVVDKKELSIVRREIVGKTRRLRLKADGGTELVDVDENLRDKPAISDALIRNLARHVIRLEQYFQAPQDIEWAEDQQGRMLLLQSRPLKVVQSAQFSRAKIDDAAHPVLLSAGKTASVGIAAGKAFIPRDPAEMDRIPENAILVVRNASPDYARYMQRIQGLVTETGGVGSHLASVVREYGVPAIVDAKEAAARIEQGVEVTMDAGTTTIYRGRIQKWVDAAKKMSPGRAMHGPMQHRLENILEKITPLHLLDPQSETFTPENCRTIHDVIRYLHEKSITEMFTLSEDRGAHDRHPAAVLAADIPLRIRLIDLGGGLREGLTDCDVATPDDIRSVPLRALWNGLTHPGLNWSSTVDPSPRNLAALMTSGALGHAQQVVGQDSFALVAEDYLNLNAKFGYHYANLDALCTDEGSRNYVSFQFSGGAGSYFGKSLRVLLLAEILERLEFRTEMKGDFITAVLKGHDALVVQEKLDLMGRLLGCSRLLDVALKDEQDVQRLAGMFFAGDYDFLAHTPDDGIRNFYVREGHWSRHEEEGETICRQTGNRMVDPVSSGLACLLGRVTGDGYHSFLETIKAYSYFPLAIAKDSRFSNGELEVAVRCESGCIDMAAGLAFGLRNAGNYFVFRIDALKNNAVLLVFEQGRHKELDRAVMEFNPDQWYRLGVSIAAQSISASVDGEIVLEHHAPKAIHGYCGLWSKSDSVASFRKLHLRHAQGERTFEC</sequence>
<dbReference type="GO" id="GO:0005524">
    <property type="term" value="F:ATP binding"/>
    <property type="evidence" value="ECO:0007669"/>
    <property type="project" value="UniProtKB-KW"/>
</dbReference>
<dbReference type="GO" id="GO:0046872">
    <property type="term" value="F:metal ion binding"/>
    <property type="evidence" value="ECO:0007669"/>
    <property type="project" value="UniProtKB-KW"/>
</dbReference>
<dbReference type="OrthoDB" id="9760711at2"/>
<keyword evidence="19" id="KW-1185">Reference proteome</keyword>
<evidence type="ECO:0000256" key="11">
    <source>
        <dbReference type="ARBA" id="ARBA00022840"/>
    </source>
</evidence>
<comment type="function">
    <text evidence="2">Catalyzes the phosphorylation of pyruvate to phosphoenolpyruvate.</text>
</comment>
<keyword evidence="8" id="KW-0479">Metal-binding</keyword>
<dbReference type="InterPro" id="IPR013815">
    <property type="entry name" value="ATP_grasp_subdomain_1"/>
</dbReference>
<dbReference type="Pfam" id="PF00391">
    <property type="entry name" value="PEP-utilizers"/>
    <property type="match status" value="1"/>
</dbReference>
<feature type="domain" description="PEP-utilising enzyme mobile" evidence="16">
    <location>
        <begin position="492"/>
        <end position="561"/>
    </location>
</feature>
<dbReference type="EC" id="2.7.9.2" evidence="5"/>
<dbReference type="SUPFAM" id="SSF56059">
    <property type="entry name" value="Glutathione synthetase ATP-binding domain-like"/>
    <property type="match status" value="1"/>
</dbReference>
<evidence type="ECO:0000256" key="8">
    <source>
        <dbReference type="ARBA" id="ARBA00022723"/>
    </source>
</evidence>
<organism evidence="18 19">
    <name type="scientific">Desulfonatronum thiosulfatophilum</name>
    <dbReference type="NCBI Taxonomy" id="617002"/>
    <lineage>
        <taxon>Bacteria</taxon>
        <taxon>Pseudomonadati</taxon>
        <taxon>Thermodesulfobacteriota</taxon>
        <taxon>Desulfovibrionia</taxon>
        <taxon>Desulfovibrionales</taxon>
        <taxon>Desulfonatronaceae</taxon>
        <taxon>Desulfonatronum</taxon>
    </lineage>
</organism>
<dbReference type="Proteomes" id="UP000198771">
    <property type="component" value="Unassembled WGS sequence"/>
</dbReference>
<protein>
    <recommendedName>
        <fullName evidence="6">Phosphoenolpyruvate synthase</fullName>
        <ecNumber evidence="5">2.7.9.2</ecNumber>
    </recommendedName>
    <alternativeName>
        <fullName evidence="13">Pyruvate, water dikinase</fullName>
    </alternativeName>
</protein>
<comment type="catalytic activity">
    <reaction evidence="14">
        <text>pyruvate + ATP + H2O = phosphoenolpyruvate + AMP + phosphate + 2 H(+)</text>
        <dbReference type="Rhea" id="RHEA:11364"/>
        <dbReference type="ChEBI" id="CHEBI:15361"/>
        <dbReference type="ChEBI" id="CHEBI:15377"/>
        <dbReference type="ChEBI" id="CHEBI:15378"/>
        <dbReference type="ChEBI" id="CHEBI:30616"/>
        <dbReference type="ChEBI" id="CHEBI:43474"/>
        <dbReference type="ChEBI" id="CHEBI:58702"/>
        <dbReference type="ChEBI" id="CHEBI:456215"/>
        <dbReference type="EC" id="2.7.9.2"/>
    </reaction>
</comment>
<evidence type="ECO:0000256" key="9">
    <source>
        <dbReference type="ARBA" id="ARBA00022741"/>
    </source>
</evidence>
<keyword evidence="10 18" id="KW-0418">Kinase</keyword>
<evidence type="ECO:0000256" key="14">
    <source>
        <dbReference type="ARBA" id="ARBA00047700"/>
    </source>
</evidence>
<dbReference type="InterPro" id="IPR006319">
    <property type="entry name" value="PEP_synth"/>
</dbReference>
<evidence type="ECO:0000256" key="15">
    <source>
        <dbReference type="SAM" id="MobiDB-lite"/>
    </source>
</evidence>
<proteinExistence type="inferred from homology"/>
<reference evidence="18 19" key="1">
    <citation type="submission" date="2016-10" db="EMBL/GenBank/DDBJ databases">
        <authorList>
            <person name="de Groot N.N."/>
        </authorList>
    </citation>
    <scope>NUCLEOTIDE SEQUENCE [LARGE SCALE GENOMIC DNA]</scope>
    <source>
        <strain evidence="18 19">ASO4-2</strain>
    </source>
</reference>
<evidence type="ECO:0000256" key="4">
    <source>
        <dbReference type="ARBA" id="ARBA00007837"/>
    </source>
</evidence>
<evidence type="ECO:0000313" key="19">
    <source>
        <dbReference type="Proteomes" id="UP000198771"/>
    </source>
</evidence>
<evidence type="ECO:0000256" key="2">
    <source>
        <dbReference type="ARBA" id="ARBA00002988"/>
    </source>
</evidence>
<dbReference type="Pfam" id="PF01326">
    <property type="entry name" value="PPDK_N"/>
    <property type="match status" value="1"/>
</dbReference>
<evidence type="ECO:0000256" key="3">
    <source>
        <dbReference type="ARBA" id="ARBA00004742"/>
    </source>
</evidence>